<evidence type="ECO:0000256" key="1">
    <source>
        <dbReference type="SAM" id="MobiDB-lite"/>
    </source>
</evidence>
<proteinExistence type="predicted"/>
<dbReference type="AlphaFoldDB" id="A0A194AHJ7"/>
<comment type="caution">
    <text evidence="2">The sequence shown here is derived from an EMBL/GenBank/DDBJ whole genome shotgun (WGS) entry which is preliminary data.</text>
</comment>
<dbReference type="Proteomes" id="UP000095200">
    <property type="component" value="Unassembled WGS sequence"/>
</dbReference>
<gene>
    <name evidence="2" type="ORF">DPF_1268</name>
</gene>
<evidence type="ECO:0000313" key="3">
    <source>
        <dbReference type="Proteomes" id="UP000095200"/>
    </source>
</evidence>
<evidence type="ECO:0000313" key="2">
    <source>
        <dbReference type="EMBL" id="GAU08556.1"/>
    </source>
</evidence>
<name>A0A194AHJ7_9BACT</name>
<feature type="region of interest" description="Disordered" evidence="1">
    <location>
        <begin position="1"/>
        <end position="22"/>
    </location>
</feature>
<dbReference type="EMBL" id="BDFE01000015">
    <property type="protein sequence ID" value="GAU08556.1"/>
    <property type="molecule type" value="Genomic_DNA"/>
</dbReference>
<organism evidence="2 3">
    <name type="scientific">Desulfoplanes formicivorans</name>
    <dbReference type="NCBI Taxonomy" id="1592317"/>
    <lineage>
        <taxon>Bacteria</taxon>
        <taxon>Pseudomonadati</taxon>
        <taxon>Thermodesulfobacteriota</taxon>
        <taxon>Desulfovibrionia</taxon>
        <taxon>Desulfovibrionales</taxon>
        <taxon>Desulfoplanaceae</taxon>
        <taxon>Desulfoplanes</taxon>
    </lineage>
</organism>
<sequence length="67" mass="7865">MKKNKKVRSTQGTVRSEEKHHHAHCLMRTAHLKTIMHRTRLTIIHNDIVFLRNNNKITNKCTGHNGQ</sequence>
<reference evidence="3" key="1">
    <citation type="submission" date="2016-06" db="EMBL/GenBank/DDBJ databases">
        <title>Draft genome sequence of Desulfoplanes formicivorans strain Pf12B.</title>
        <authorList>
            <person name="Watanabe M."/>
            <person name="Kojima H."/>
            <person name="Fukui M."/>
        </authorList>
    </citation>
    <scope>NUCLEOTIDE SEQUENCE [LARGE SCALE GENOMIC DNA]</scope>
    <source>
        <strain evidence="3">Pf12B</strain>
    </source>
</reference>
<accession>A0A194AHJ7</accession>
<protein>
    <submittedName>
        <fullName evidence="2">Uncharacterized protein</fullName>
    </submittedName>
</protein>
<dbReference type="STRING" id="1592317.DPF_1268"/>
<keyword evidence="3" id="KW-1185">Reference proteome</keyword>